<accession>A0A812Y1T8</accession>
<name>A0A812Y1T8_SYMPI</name>
<organism evidence="2 3">
    <name type="scientific">Symbiodinium pilosum</name>
    <name type="common">Dinoflagellate</name>
    <dbReference type="NCBI Taxonomy" id="2952"/>
    <lineage>
        <taxon>Eukaryota</taxon>
        <taxon>Sar</taxon>
        <taxon>Alveolata</taxon>
        <taxon>Dinophyceae</taxon>
        <taxon>Suessiales</taxon>
        <taxon>Symbiodiniaceae</taxon>
        <taxon>Symbiodinium</taxon>
    </lineage>
</organism>
<feature type="non-terminal residue" evidence="2">
    <location>
        <position position="1"/>
    </location>
</feature>
<reference evidence="2" key="1">
    <citation type="submission" date="2021-02" db="EMBL/GenBank/DDBJ databases">
        <authorList>
            <person name="Dougan E. K."/>
            <person name="Rhodes N."/>
            <person name="Thang M."/>
            <person name="Chan C."/>
        </authorList>
    </citation>
    <scope>NUCLEOTIDE SEQUENCE</scope>
</reference>
<protein>
    <submittedName>
        <fullName evidence="2">Uncharacterized protein</fullName>
    </submittedName>
</protein>
<evidence type="ECO:0000313" key="2">
    <source>
        <dbReference type="EMBL" id="CAE7758570.1"/>
    </source>
</evidence>
<dbReference type="EMBL" id="CAJNIZ010046880">
    <property type="protein sequence ID" value="CAE7758570.1"/>
    <property type="molecule type" value="Genomic_DNA"/>
</dbReference>
<dbReference type="AlphaFoldDB" id="A0A812Y1T8"/>
<feature type="region of interest" description="Disordered" evidence="1">
    <location>
        <begin position="1"/>
        <end position="23"/>
    </location>
</feature>
<gene>
    <name evidence="2" type="ORF">SPIL2461_LOCUS22094</name>
</gene>
<proteinExistence type="predicted"/>
<evidence type="ECO:0000256" key="1">
    <source>
        <dbReference type="SAM" id="MobiDB-lite"/>
    </source>
</evidence>
<feature type="non-terminal residue" evidence="2">
    <location>
        <position position="92"/>
    </location>
</feature>
<keyword evidence="3" id="KW-1185">Reference proteome</keyword>
<dbReference type="Proteomes" id="UP000649617">
    <property type="component" value="Unassembled WGS sequence"/>
</dbReference>
<comment type="caution">
    <text evidence="2">The sequence shown here is derived from an EMBL/GenBank/DDBJ whole genome shotgun (WGS) entry which is preliminary data.</text>
</comment>
<evidence type="ECO:0000313" key="3">
    <source>
        <dbReference type="Proteomes" id="UP000649617"/>
    </source>
</evidence>
<sequence length="92" mass="10509">KDTGAHKRTSQMQEEAKFPSHYALDTDDHDIEELYKFVIPVPSQQPKVEAAFSFPQLYTLATLEEAPIRKEEMYGFDPGLALQDDAEPHQTE</sequence>